<dbReference type="Pfam" id="PF01243">
    <property type="entry name" value="PNPOx_N"/>
    <property type="match status" value="1"/>
</dbReference>
<name>A0ABS4VZL4_9PSEU</name>
<evidence type="ECO:0000256" key="1">
    <source>
        <dbReference type="ARBA" id="ARBA00023002"/>
    </source>
</evidence>
<evidence type="ECO:0000259" key="2">
    <source>
        <dbReference type="Pfam" id="PF01243"/>
    </source>
</evidence>
<dbReference type="InterPro" id="IPR052019">
    <property type="entry name" value="F420H2_bilvrd_red/Heme_oxyg"/>
</dbReference>
<dbReference type="EMBL" id="JAGINU010000001">
    <property type="protein sequence ID" value="MBP2369370.1"/>
    <property type="molecule type" value="Genomic_DNA"/>
</dbReference>
<protein>
    <submittedName>
        <fullName evidence="3">PPOX class probable F420-dependent enzyme</fullName>
    </submittedName>
</protein>
<comment type="caution">
    <text evidence="3">The sequence shown here is derived from an EMBL/GenBank/DDBJ whole genome shotgun (WGS) entry which is preliminary data.</text>
</comment>
<dbReference type="PANTHER" id="PTHR35176:SF6">
    <property type="entry name" value="HEME OXYGENASE HI_0854-RELATED"/>
    <property type="match status" value="1"/>
</dbReference>
<evidence type="ECO:0000313" key="3">
    <source>
        <dbReference type="EMBL" id="MBP2369370.1"/>
    </source>
</evidence>
<reference evidence="3 4" key="1">
    <citation type="submission" date="2021-03" db="EMBL/GenBank/DDBJ databases">
        <title>Sequencing the genomes of 1000 actinobacteria strains.</title>
        <authorList>
            <person name="Klenk H.-P."/>
        </authorList>
    </citation>
    <scope>NUCLEOTIDE SEQUENCE [LARGE SCALE GENOMIC DNA]</scope>
    <source>
        <strain evidence="3 4">DSM 45256</strain>
    </source>
</reference>
<keyword evidence="4" id="KW-1185">Reference proteome</keyword>
<sequence length="154" mass="16943">MTAPLLDPADVRHDHAAARLASEPVVWLTTVGDDARPHSVPVWFLFTDPEIVIFSRPDTEKVGRLRRRPGVCLALDTAASGTDVVLAEGDAVLAGEPPPAELRAFGEKYRTMLGGQDLDAWRQVFAQPIRVRLHRIVAWHAGPDGLDRIVARTR</sequence>
<accession>A0ABS4VZL4</accession>
<organism evidence="3 4">
    <name type="scientific">Pseudonocardia parietis</name>
    <dbReference type="NCBI Taxonomy" id="570936"/>
    <lineage>
        <taxon>Bacteria</taxon>
        <taxon>Bacillati</taxon>
        <taxon>Actinomycetota</taxon>
        <taxon>Actinomycetes</taxon>
        <taxon>Pseudonocardiales</taxon>
        <taxon>Pseudonocardiaceae</taxon>
        <taxon>Pseudonocardia</taxon>
    </lineage>
</organism>
<keyword evidence="1" id="KW-0560">Oxidoreductase</keyword>
<feature type="domain" description="Pyridoxamine 5'-phosphate oxidase N-terminal" evidence="2">
    <location>
        <begin position="14"/>
        <end position="112"/>
    </location>
</feature>
<proteinExistence type="predicted"/>
<dbReference type="RefSeq" id="WP_210031322.1">
    <property type="nucleotide sequence ID" value="NZ_JAGINU010000001.1"/>
</dbReference>
<dbReference type="InterPro" id="IPR011576">
    <property type="entry name" value="Pyridox_Oxase_N"/>
</dbReference>
<dbReference type="Gene3D" id="2.30.110.10">
    <property type="entry name" value="Electron Transport, Fmn-binding Protein, Chain A"/>
    <property type="match status" value="1"/>
</dbReference>
<dbReference type="Proteomes" id="UP001519295">
    <property type="component" value="Unassembled WGS sequence"/>
</dbReference>
<dbReference type="InterPro" id="IPR012349">
    <property type="entry name" value="Split_barrel_FMN-bd"/>
</dbReference>
<evidence type="ECO:0000313" key="4">
    <source>
        <dbReference type="Proteomes" id="UP001519295"/>
    </source>
</evidence>
<dbReference type="PANTHER" id="PTHR35176">
    <property type="entry name" value="HEME OXYGENASE HI_0854-RELATED"/>
    <property type="match status" value="1"/>
</dbReference>
<dbReference type="SUPFAM" id="SSF50475">
    <property type="entry name" value="FMN-binding split barrel"/>
    <property type="match status" value="1"/>
</dbReference>
<gene>
    <name evidence="3" type="ORF">JOF36_005066</name>
</gene>